<dbReference type="Gene3D" id="3.10.129.10">
    <property type="entry name" value="Hotdog Thioesterase"/>
    <property type="match status" value="2"/>
</dbReference>
<reference evidence="2 3" key="1">
    <citation type="submission" date="2017-05" db="EMBL/GenBank/DDBJ databases">
        <authorList>
            <person name="Song R."/>
            <person name="Chenine A.L."/>
            <person name="Ruprecht R.M."/>
        </authorList>
    </citation>
    <scope>NUCLEOTIDE SEQUENCE [LARGE SCALE GENOMIC DNA]</scope>
    <source>
        <strain evidence="2 3">DSM 26136</strain>
    </source>
</reference>
<dbReference type="PANTHER" id="PTHR43240">
    <property type="entry name" value="1,4-DIHYDROXY-2-NAPHTHOYL-COA THIOESTERASE 1"/>
    <property type="match status" value="1"/>
</dbReference>
<feature type="domain" description="Acyl-CoA thioesterase-like N-terminal HotDog" evidence="1">
    <location>
        <begin position="33"/>
        <end position="121"/>
    </location>
</feature>
<dbReference type="InterPro" id="IPR029069">
    <property type="entry name" value="HotDog_dom_sf"/>
</dbReference>
<evidence type="ECO:0000313" key="2">
    <source>
        <dbReference type="EMBL" id="ARU03745.1"/>
    </source>
</evidence>
<dbReference type="AlphaFoldDB" id="A0A1Y0EJD9"/>
<dbReference type="Pfam" id="PF13622">
    <property type="entry name" value="4HBT_3"/>
    <property type="match status" value="1"/>
</dbReference>
<dbReference type="InterPro" id="IPR049449">
    <property type="entry name" value="TesB_ACOT8-like_N"/>
</dbReference>
<dbReference type="RefSeq" id="WP_087276945.1">
    <property type="nucleotide sequence ID" value="NZ_CP021455.1"/>
</dbReference>
<organism evidence="2 3">
    <name type="scientific">Comamonas serinivorans</name>
    <dbReference type="NCBI Taxonomy" id="1082851"/>
    <lineage>
        <taxon>Bacteria</taxon>
        <taxon>Pseudomonadati</taxon>
        <taxon>Pseudomonadota</taxon>
        <taxon>Betaproteobacteria</taxon>
        <taxon>Burkholderiales</taxon>
        <taxon>Comamonadaceae</taxon>
        <taxon>Comamonas</taxon>
    </lineage>
</organism>
<name>A0A1Y0EJD9_9BURK</name>
<protein>
    <recommendedName>
        <fullName evidence="1">Acyl-CoA thioesterase-like N-terminal HotDog domain-containing protein</fullName>
    </recommendedName>
</protein>
<dbReference type="OrthoDB" id="7060041at2"/>
<dbReference type="SUPFAM" id="SSF54637">
    <property type="entry name" value="Thioesterase/thiol ester dehydrase-isomerase"/>
    <property type="match status" value="2"/>
</dbReference>
<dbReference type="KEGG" id="cser:CCO03_02735"/>
<evidence type="ECO:0000313" key="3">
    <source>
        <dbReference type="Proteomes" id="UP000196138"/>
    </source>
</evidence>
<keyword evidence="3" id="KW-1185">Reference proteome</keyword>
<accession>A0A1Y0EJD9</accession>
<dbReference type="EMBL" id="CP021455">
    <property type="protein sequence ID" value="ARU03745.1"/>
    <property type="molecule type" value="Genomic_DNA"/>
</dbReference>
<sequence>MLDTAGFNHHVGPLHESAPGQIQLTLAPQHLNVSGRMHGAMMMIVLTAAAEGKAKAELPSRGPDQTVQLVCADFGFVRSAQPGSHVIAQAQMARATRTLMFLNAQVLADGDTLCTATLTFAIVPRQSAVLAWPATPQAYPSPDVALRKPSNLLGEAIGPIYQHERAAGRMRTQFEVTARRCRPDAAELDDGMTLYVADSLGSRTANTSSGQLCVTVNLQMRRFASAPAGAWVDLETQTRHVQGDLVFVDGQFSVAGQPLADFSGIWKGMGARKG</sequence>
<gene>
    <name evidence="2" type="ORF">CCO03_02735</name>
</gene>
<proteinExistence type="predicted"/>
<evidence type="ECO:0000259" key="1">
    <source>
        <dbReference type="Pfam" id="PF13622"/>
    </source>
</evidence>
<dbReference type="Proteomes" id="UP000196138">
    <property type="component" value="Chromosome"/>
</dbReference>